<accession>A0AA37JNH8</accession>
<dbReference type="AlphaFoldDB" id="A0AA37JNH8"/>
<dbReference type="EMBL" id="BQNJ01000002">
    <property type="protein sequence ID" value="GKH04514.1"/>
    <property type="molecule type" value="Genomic_DNA"/>
</dbReference>
<organism evidence="1 2">
    <name type="scientific">Hungatella hathewayi</name>
    <dbReference type="NCBI Taxonomy" id="154046"/>
    <lineage>
        <taxon>Bacteria</taxon>
        <taxon>Bacillati</taxon>
        <taxon>Bacillota</taxon>
        <taxon>Clostridia</taxon>
        <taxon>Lachnospirales</taxon>
        <taxon>Lachnospiraceae</taxon>
        <taxon>Hungatella</taxon>
    </lineage>
</organism>
<evidence type="ECO:0000313" key="2">
    <source>
        <dbReference type="Proteomes" id="UP001055091"/>
    </source>
</evidence>
<evidence type="ECO:0000313" key="1">
    <source>
        <dbReference type="EMBL" id="GKH04514.1"/>
    </source>
</evidence>
<protein>
    <submittedName>
        <fullName evidence="1">Uncharacterized protein</fullName>
    </submittedName>
</protein>
<sequence>MSIPFIRQTGAGNGASCGTWADTGFQGCKKQVQQVLGLIDHGRAVGKPIFHADEVKNHHKEDTDGYAGGKQACFSFKDVMFIQK</sequence>
<proteinExistence type="predicted"/>
<dbReference type="Proteomes" id="UP001055091">
    <property type="component" value="Unassembled WGS sequence"/>
</dbReference>
<comment type="caution">
    <text evidence="1">The sequence shown here is derived from an EMBL/GenBank/DDBJ whole genome shotgun (WGS) entry which is preliminary data.</text>
</comment>
<reference evidence="1" key="1">
    <citation type="submission" date="2022-01" db="EMBL/GenBank/DDBJ databases">
        <title>Novel bile acid biosynthetic pathways are enriched in the microbiome of centenarians.</title>
        <authorList>
            <person name="Sato Y."/>
            <person name="Atarashi K."/>
            <person name="Plichta R.D."/>
            <person name="Arai Y."/>
            <person name="Sasajima S."/>
            <person name="Kearney M.S."/>
            <person name="Suda W."/>
            <person name="Takeshita K."/>
            <person name="Sasaki T."/>
            <person name="Okamoto S."/>
            <person name="Skelly N.A."/>
            <person name="Okamura Y."/>
            <person name="Vlamakis H."/>
            <person name="Li Y."/>
            <person name="Tanoue T."/>
            <person name="Takei H."/>
            <person name="Nittono H."/>
            <person name="Narushima S."/>
            <person name="Irie J."/>
            <person name="Itoh H."/>
            <person name="Moriya K."/>
            <person name="Sugiura Y."/>
            <person name="Suematsu M."/>
            <person name="Moritoki N."/>
            <person name="Shibata S."/>
            <person name="Littman R.D."/>
            <person name="Fischbach A.M."/>
            <person name="Uwamino Y."/>
            <person name="Inoue T."/>
            <person name="Honda A."/>
            <person name="Hattori M."/>
            <person name="Murai T."/>
            <person name="Xavier J.R."/>
            <person name="Hirose N."/>
            <person name="Honda K."/>
        </authorList>
    </citation>
    <scope>NUCLEOTIDE SEQUENCE</scope>
    <source>
        <strain evidence="1">CE91-St55</strain>
    </source>
</reference>
<name>A0AA37JNH8_9FIRM</name>
<gene>
    <name evidence="1" type="ORF">CE91St55_64950</name>
</gene>